<keyword evidence="3" id="KW-0064">Aspartyl protease</keyword>
<dbReference type="PROSITE" id="PS51767">
    <property type="entry name" value="PEPTIDASE_A1"/>
    <property type="match status" value="1"/>
</dbReference>
<keyword evidence="4" id="KW-0378">Hydrolase</keyword>
<evidence type="ECO:0000256" key="3">
    <source>
        <dbReference type="ARBA" id="ARBA00022750"/>
    </source>
</evidence>
<dbReference type="PANTHER" id="PTHR47966:SF2">
    <property type="entry name" value="ASPERGILLOPEPSIN-1-RELATED"/>
    <property type="match status" value="1"/>
</dbReference>
<dbReference type="FunFam" id="2.40.70.10:FF:000024">
    <property type="entry name" value="Endothiapepsin"/>
    <property type="match status" value="1"/>
</dbReference>
<evidence type="ECO:0000256" key="1">
    <source>
        <dbReference type="ARBA" id="ARBA00007447"/>
    </source>
</evidence>
<feature type="chain" id="PRO_5040139799" evidence="9">
    <location>
        <begin position="20"/>
        <end position="405"/>
    </location>
</feature>
<dbReference type="InterPro" id="IPR034163">
    <property type="entry name" value="Aspergillopepsin-like_cat_dom"/>
</dbReference>
<reference evidence="11" key="1">
    <citation type="journal article" date="2020" name="Stud. Mycol.">
        <title>101 Dothideomycetes genomes: a test case for predicting lifestyles and emergence of pathogens.</title>
        <authorList>
            <person name="Haridas S."/>
            <person name="Albert R."/>
            <person name="Binder M."/>
            <person name="Bloem J."/>
            <person name="Labutti K."/>
            <person name="Salamov A."/>
            <person name="Andreopoulos B."/>
            <person name="Baker S."/>
            <person name="Barry K."/>
            <person name="Bills G."/>
            <person name="Bluhm B."/>
            <person name="Cannon C."/>
            <person name="Castanera R."/>
            <person name="Culley D."/>
            <person name="Daum C."/>
            <person name="Ezra D."/>
            <person name="Gonzalez J."/>
            <person name="Henrissat B."/>
            <person name="Kuo A."/>
            <person name="Liang C."/>
            <person name="Lipzen A."/>
            <person name="Lutzoni F."/>
            <person name="Magnuson J."/>
            <person name="Mondo S."/>
            <person name="Nolan M."/>
            <person name="Ohm R."/>
            <person name="Pangilinan J."/>
            <person name="Park H.-J."/>
            <person name="Ramirez L."/>
            <person name="Alfaro M."/>
            <person name="Sun H."/>
            <person name="Tritt A."/>
            <person name="Yoshinaga Y."/>
            <person name="Zwiers L.-H."/>
            <person name="Turgeon B."/>
            <person name="Goodwin S."/>
            <person name="Spatafora J."/>
            <person name="Crous P."/>
            <person name="Grigoriev I."/>
        </authorList>
    </citation>
    <scope>NUCLEOTIDE SEQUENCE</scope>
    <source>
        <strain evidence="11">CBS 101060</strain>
    </source>
</reference>
<name>A0A9P4SJA8_9PEZI</name>
<evidence type="ECO:0000259" key="10">
    <source>
        <dbReference type="PROSITE" id="PS51767"/>
    </source>
</evidence>
<dbReference type="GO" id="GO:0006508">
    <property type="term" value="P:proteolysis"/>
    <property type="evidence" value="ECO:0007669"/>
    <property type="project" value="UniProtKB-KW"/>
</dbReference>
<dbReference type="PANTHER" id="PTHR47966">
    <property type="entry name" value="BETA-SITE APP-CLEAVING ENZYME, ISOFORM A-RELATED"/>
    <property type="match status" value="1"/>
</dbReference>
<keyword evidence="2 11" id="KW-0645">Protease</keyword>
<dbReference type="Gene3D" id="2.40.70.10">
    <property type="entry name" value="Acid Proteases"/>
    <property type="match status" value="2"/>
</dbReference>
<feature type="signal peptide" evidence="9">
    <location>
        <begin position="1"/>
        <end position="19"/>
    </location>
</feature>
<evidence type="ECO:0000313" key="11">
    <source>
        <dbReference type="EMBL" id="KAF2843728.1"/>
    </source>
</evidence>
<dbReference type="GO" id="GO:0004190">
    <property type="term" value="F:aspartic-type endopeptidase activity"/>
    <property type="evidence" value="ECO:0007669"/>
    <property type="project" value="UniProtKB-KW"/>
</dbReference>
<dbReference type="EMBL" id="MU006089">
    <property type="protein sequence ID" value="KAF2843728.1"/>
    <property type="molecule type" value="Genomic_DNA"/>
</dbReference>
<evidence type="ECO:0000256" key="2">
    <source>
        <dbReference type="ARBA" id="ARBA00022670"/>
    </source>
</evidence>
<feature type="disulfide bond" evidence="8">
    <location>
        <begin position="325"/>
        <end position="360"/>
    </location>
</feature>
<feature type="domain" description="Peptidase A1" evidence="10">
    <location>
        <begin position="89"/>
        <end position="399"/>
    </location>
</feature>
<organism evidence="11 12">
    <name type="scientific">Patellaria atrata CBS 101060</name>
    <dbReference type="NCBI Taxonomy" id="1346257"/>
    <lineage>
        <taxon>Eukaryota</taxon>
        <taxon>Fungi</taxon>
        <taxon>Dikarya</taxon>
        <taxon>Ascomycota</taxon>
        <taxon>Pezizomycotina</taxon>
        <taxon>Dothideomycetes</taxon>
        <taxon>Dothideomycetes incertae sedis</taxon>
        <taxon>Patellariales</taxon>
        <taxon>Patellariaceae</taxon>
        <taxon>Patellaria</taxon>
    </lineage>
</organism>
<evidence type="ECO:0000256" key="4">
    <source>
        <dbReference type="ARBA" id="ARBA00022801"/>
    </source>
</evidence>
<comment type="similarity">
    <text evidence="1">Belongs to the peptidase A1 family.</text>
</comment>
<dbReference type="PRINTS" id="PR00792">
    <property type="entry name" value="PEPSIN"/>
</dbReference>
<dbReference type="AlphaFoldDB" id="A0A9P4SJA8"/>
<keyword evidence="5" id="KW-0325">Glycoprotein</keyword>
<dbReference type="InterPro" id="IPR001461">
    <property type="entry name" value="Aspartic_peptidase_A1"/>
</dbReference>
<sequence length="405" mass="43092">MPSLRSLVTFTAALGAVIATPVKIEELQKRKTFSIAQTAERGYYKNGPREVAKTFAKYGKEPPSAARVAAEASVTGSVAAIPGQFDIYYLSPVEIGGKILELDFDTGSADLWVFSSLLPTAQQSGHAIYDPSQSTTAVKKEGQTWRIQYGDGSGARGTVYADKVVVGGITATSQAVEAATSVSAQFQQDVDNDGLLGLSFSVLNTVRPNRETTFFDTVREELAAPLFAVTLKKGAPGTYDFGYIDESKYVGSIAYADVITTNGFWEFTPTAYSIGNGSAVQANIDAIADTGTSLAYLPTAIIRDYYSKVPGAQYNGDYGGYTHPCAAEMPSFSLTIAGQKRTTPGSYINYAPIDEAETTCFGGLQSDEGIGFSILGDIFLKSQYVVHDVGTTPPRIGFAQQPGTV</sequence>
<dbReference type="InterPro" id="IPR021109">
    <property type="entry name" value="Peptidase_aspartic_dom_sf"/>
</dbReference>
<proteinExistence type="inferred from homology"/>
<accession>A0A9P4SJA8</accession>
<evidence type="ECO:0000313" key="12">
    <source>
        <dbReference type="Proteomes" id="UP000799429"/>
    </source>
</evidence>
<dbReference type="CDD" id="cd06097">
    <property type="entry name" value="Aspergillopepsin_like"/>
    <property type="match status" value="1"/>
</dbReference>
<dbReference type="FunFam" id="2.40.70.10:FF:000026">
    <property type="entry name" value="Endothiapepsin"/>
    <property type="match status" value="1"/>
</dbReference>
<comment type="function">
    <text evidence="6">Secreted aspartic endopeptidase that allows assimilation of proteinaceous substrates. The scissile peptide bond is attacked by a nucleophilic water molecule activated by two aspartic residues in the active site. Shows a broad primary substrate specificity. Favors hydrophobic residues at the P1 and P1' positions.</text>
</comment>
<keyword evidence="12" id="KW-1185">Reference proteome</keyword>
<feature type="active site" evidence="7">
    <location>
        <position position="289"/>
    </location>
</feature>
<dbReference type="Proteomes" id="UP000799429">
    <property type="component" value="Unassembled WGS sequence"/>
</dbReference>
<dbReference type="InterPro" id="IPR033121">
    <property type="entry name" value="PEPTIDASE_A1"/>
</dbReference>
<dbReference type="Pfam" id="PF00026">
    <property type="entry name" value="Asp"/>
    <property type="match status" value="1"/>
</dbReference>
<evidence type="ECO:0000256" key="9">
    <source>
        <dbReference type="SAM" id="SignalP"/>
    </source>
</evidence>
<keyword evidence="9" id="KW-0732">Signal</keyword>
<evidence type="ECO:0000256" key="5">
    <source>
        <dbReference type="ARBA" id="ARBA00023180"/>
    </source>
</evidence>
<keyword evidence="8" id="KW-1015">Disulfide bond</keyword>
<evidence type="ECO:0000256" key="6">
    <source>
        <dbReference type="ARBA" id="ARBA00055396"/>
    </source>
</evidence>
<gene>
    <name evidence="11" type="ORF">M501DRAFT_994749</name>
</gene>
<evidence type="ECO:0000256" key="8">
    <source>
        <dbReference type="PIRSR" id="PIRSR601461-2"/>
    </source>
</evidence>
<dbReference type="SUPFAM" id="SSF50630">
    <property type="entry name" value="Acid proteases"/>
    <property type="match status" value="1"/>
</dbReference>
<dbReference type="OrthoDB" id="2747330at2759"/>
<comment type="caution">
    <text evidence="11">The sequence shown here is derived from an EMBL/GenBank/DDBJ whole genome shotgun (WGS) entry which is preliminary data.</text>
</comment>
<evidence type="ECO:0000256" key="7">
    <source>
        <dbReference type="PIRSR" id="PIRSR601461-1"/>
    </source>
</evidence>
<feature type="active site" evidence="7">
    <location>
        <position position="105"/>
    </location>
</feature>
<protein>
    <submittedName>
        <fullName evidence="11">Aspartic protease PEP1</fullName>
    </submittedName>
</protein>